<name>A0AAD5N5Z1_PARTN</name>
<reference evidence="1" key="1">
    <citation type="submission" date="2021-06" db="EMBL/GenBank/DDBJ databases">
        <title>Parelaphostrongylus tenuis whole genome reference sequence.</title>
        <authorList>
            <person name="Garwood T.J."/>
            <person name="Larsen P.A."/>
            <person name="Fountain-Jones N.M."/>
            <person name="Garbe J.R."/>
            <person name="Macchietto M.G."/>
            <person name="Kania S.A."/>
            <person name="Gerhold R.W."/>
            <person name="Richards J.E."/>
            <person name="Wolf T.M."/>
        </authorList>
    </citation>
    <scope>NUCLEOTIDE SEQUENCE</scope>
    <source>
        <strain evidence="1">MNPRO001-30</strain>
        <tissue evidence="1">Meninges</tissue>
    </source>
</reference>
<dbReference type="Proteomes" id="UP001196413">
    <property type="component" value="Unassembled WGS sequence"/>
</dbReference>
<gene>
    <name evidence="1" type="ORF">KIN20_017041</name>
</gene>
<protein>
    <recommendedName>
        <fullName evidence="3">EB domain-containing protein</fullName>
    </recommendedName>
</protein>
<evidence type="ECO:0000313" key="1">
    <source>
        <dbReference type="EMBL" id="KAJ1358574.1"/>
    </source>
</evidence>
<dbReference type="PANTHER" id="PTHR46339:SF7">
    <property type="entry name" value="BPTI_KUNITZ INHIBITOR DOMAIN-CONTAINING PROTEIN"/>
    <property type="match status" value="1"/>
</dbReference>
<evidence type="ECO:0000313" key="2">
    <source>
        <dbReference type="Proteomes" id="UP001196413"/>
    </source>
</evidence>
<dbReference type="EMBL" id="JAHQIW010003404">
    <property type="protein sequence ID" value="KAJ1358574.1"/>
    <property type="molecule type" value="Genomic_DNA"/>
</dbReference>
<dbReference type="InterPro" id="IPR028150">
    <property type="entry name" value="Lustrin_cystein"/>
</dbReference>
<dbReference type="InterPro" id="IPR006150">
    <property type="entry name" value="Cys_repeat_1"/>
</dbReference>
<dbReference type="PANTHER" id="PTHR46339">
    <property type="entry name" value="PROTEIN CBG15282-RELATED"/>
    <property type="match status" value="1"/>
</dbReference>
<dbReference type="AlphaFoldDB" id="A0AAD5N5Z1"/>
<comment type="caution">
    <text evidence="1">The sequence shown here is derived from an EMBL/GenBank/DDBJ whole genome shotgun (WGS) entry which is preliminary data.</text>
</comment>
<dbReference type="InterPro" id="IPR053014">
    <property type="entry name" value="Cuticle_assoc_divergent"/>
</dbReference>
<evidence type="ECO:0008006" key="3">
    <source>
        <dbReference type="Google" id="ProtNLM"/>
    </source>
</evidence>
<sequence length="138" mass="14904">MPRSCTVGAFITCPNGYSCQCTQTEFTAGYCCKGEVASLSDGCPPNEYVYMMDNQIAPCDPFNPPNAPCPNGYSCHWSLANQRYQCCGATLISTPKSVTALGCPNYQVAYRDVATNTPRIALLHPRIAQSVISASSRM</sequence>
<accession>A0AAD5N5Z1</accession>
<keyword evidence="2" id="KW-1185">Reference proteome</keyword>
<proteinExistence type="predicted"/>
<dbReference type="Pfam" id="PF14625">
    <property type="entry name" value="Lustrin_cystein"/>
    <property type="match status" value="2"/>
</dbReference>
<dbReference type="SMART" id="SM00289">
    <property type="entry name" value="WR1"/>
    <property type="match status" value="2"/>
</dbReference>
<organism evidence="1 2">
    <name type="scientific">Parelaphostrongylus tenuis</name>
    <name type="common">Meningeal worm</name>
    <dbReference type="NCBI Taxonomy" id="148309"/>
    <lineage>
        <taxon>Eukaryota</taxon>
        <taxon>Metazoa</taxon>
        <taxon>Ecdysozoa</taxon>
        <taxon>Nematoda</taxon>
        <taxon>Chromadorea</taxon>
        <taxon>Rhabditida</taxon>
        <taxon>Rhabditina</taxon>
        <taxon>Rhabditomorpha</taxon>
        <taxon>Strongyloidea</taxon>
        <taxon>Metastrongylidae</taxon>
        <taxon>Parelaphostrongylus</taxon>
    </lineage>
</organism>